<feature type="domain" description="Peptidase S1" evidence="6">
    <location>
        <begin position="54"/>
        <end position="345"/>
    </location>
</feature>
<evidence type="ECO:0000313" key="8">
    <source>
        <dbReference type="Proteomes" id="UP001620626"/>
    </source>
</evidence>
<evidence type="ECO:0000313" key="7">
    <source>
        <dbReference type="EMBL" id="KAL3087822.1"/>
    </source>
</evidence>
<dbReference type="GO" id="GO:0006508">
    <property type="term" value="P:proteolysis"/>
    <property type="evidence" value="ECO:0007669"/>
    <property type="project" value="UniProtKB-KW"/>
</dbReference>
<evidence type="ECO:0000256" key="2">
    <source>
        <dbReference type="ARBA" id="ARBA00022801"/>
    </source>
</evidence>
<keyword evidence="5" id="KW-0732">Signal</keyword>
<dbReference type="PROSITE" id="PS50240">
    <property type="entry name" value="TRYPSIN_DOM"/>
    <property type="match status" value="1"/>
</dbReference>
<protein>
    <recommendedName>
        <fullName evidence="6">Peptidase S1 domain-containing protein</fullName>
    </recommendedName>
</protein>
<evidence type="ECO:0000256" key="1">
    <source>
        <dbReference type="ARBA" id="ARBA00022670"/>
    </source>
</evidence>
<proteinExistence type="predicted"/>
<evidence type="ECO:0000256" key="4">
    <source>
        <dbReference type="ARBA" id="ARBA00023157"/>
    </source>
</evidence>
<keyword evidence="8" id="KW-1185">Reference proteome</keyword>
<accession>A0ABD2JB84</accession>
<dbReference type="InterPro" id="IPR050430">
    <property type="entry name" value="Peptidase_S1"/>
</dbReference>
<organism evidence="7 8">
    <name type="scientific">Heterodera trifolii</name>
    <dbReference type="NCBI Taxonomy" id="157864"/>
    <lineage>
        <taxon>Eukaryota</taxon>
        <taxon>Metazoa</taxon>
        <taxon>Ecdysozoa</taxon>
        <taxon>Nematoda</taxon>
        <taxon>Chromadorea</taxon>
        <taxon>Rhabditida</taxon>
        <taxon>Tylenchina</taxon>
        <taxon>Tylenchomorpha</taxon>
        <taxon>Tylenchoidea</taxon>
        <taxon>Heteroderidae</taxon>
        <taxon>Heteroderinae</taxon>
        <taxon>Heterodera</taxon>
    </lineage>
</organism>
<evidence type="ECO:0000256" key="5">
    <source>
        <dbReference type="SAM" id="SignalP"/>
    </source>
</evidence>
<dbReference type="Gene3D" id="2.40.10.10">
    <property type="entry name" value="Trypsin-like serine proteases"/>
    <property type="match status" value="1"/>
</dbReference>
<dbReference type="AlphaFoldDB" id="A0ABD2JB84"/>
<keyword evidence="4" id="KW-1015">Disulfide bond</keyword>
<dbReference type="SMART" id="SM00020">
    <property type="entry name" value="Tryp_SPc"/>
    <property type="match status" value="1"/>
</dbReference>
<keyword evidence="1" id="KW-0645">Protease</keyword>
<dbReference type="SUPFAM" id="SSF50494">
    <property type="entry name" value="Trypsin-like serine proteases"/>
    <property type="match status" value="1"/>
</dbReference>
<keyword evidence="3" id="KW-0720">Serine protease</keyword>
<dbReference type="Proteomes" id="UP001620626">
    <property type="component" value="Unassembled WGS sequence"/>
</dbReference>
<dbReference type="Pfam" id="PF00089">
    <property type="entry name" value="Trypsin"/>
    <property type="match status" value="1"/>
</dbReference>
<name>A0ABD2JB84_9BILA</name>
<dbReference type="GO" id="GO:0008236">
    <property type="term" value="F:serine-type peptidase activity"/>
    <property type="evidence" value="ECO:0007669"/>
    <property type="project" value="UniProtKB-KW"/>
</dbReference>
<gene>
    <name evidence="7" type="ORF">niasHT_029586</name>
</gene>
<keyword evidence="2" id="KW-0378">Hydrolase</keyword>
<feature type="signal peptide" evidence="5">
    <location>
        <begin position="1"/>
        <end position="20"/>
    </location>
</feature>
<dbReference type="InterPro" id="IPR043504">
    <property type="entry name" value="Peptidase_S1_PA_chymotrypsin"/>
</dbReference>
<evidence type="ECO:0000256" key="3">
    <source>
        <dbReference type="ARBA" id="ARBA00022825"/>
    </source>
</evidence>
<feature type="chain" id="PRO_5044805476" description="Peptidase S1 domain-containing protein" evidence="5">
    <location>
        <begin position="21"/>
        <end position="345"/>
    </location>
</feature>
<reference evidence="7 8" key="1">
    <citation type="submission" date="2024-10" db="EMBL/GenBank/DDBJ databases">
        <authorList>
            <person name="Kim D."/>
        </authorList>
    </citation>
    <scope>NUCLEOTIDE SEQUENCE [LARGE SCALE GENOMIC DNA]</scope>
    <source>
        <strain evidence="7">BH-2024</strain>
    </source>
</reference>
<evidence type="ECO:0000259" key="6">
    <source>
        <dbReference type="PROSITE" id="PS50240"/>
    </source>
</evidence>
<dbReference type="InterPro" id="IPR009003">
    <property type="entry name" value="Peptidase_S1_PA"/>
</dbReference>
<dbReference type="InterPro" id="IPR001254">
    <property type="entry name" value="Trypsin_dom"/>
</dbReference>
<sequence length="345" mass="37746">MDKMLLLVTFLVIFIGVVSGAKCNDFPRLNFRSLQQQRKVRELRRCSMPMSRVMFGSETGPYDNATYFVHFLIKNRNGIISKCSGVLFNPSLVLKCAPCWKNAQTDGHGSMAYAGIEDGQSVEEGVSKKVVSFVLNPAFRLLNGASFDLAVVEVLTFELVSGKLGTIGFPRFEPVYTSNQWVDCQIAGSGQSFKKSGDKCENTKRRLYMTGILTSLSCCNDAVSRLGKTPGHKFPMGTICLRGHSDAACAGDSGSGVVCKYESSGDRVIVGILRAGAQCCDKSGRRLNEPGERNIIPLEVARRSSISRVAFHHFRCGSLTPPCAPALAYSARASKEYEDKEQSYL</sequence>
<dbReference type="PANTHER" id="PTHR24276">
    <property type="entry name" value="POLYSERASE-RELATED"/>
    <property type="match status" value="1"/>
</dbReference>
<comment type="caution">
    <text evidence="7">The sequence shown here is derived from an EMBL/GenBank/DDBJ whole genome shotgun (WGS) entry which is preliminary data.</text>
</comment>
<dbReference type="PANTHER" id="PTHR24276:SF98">
    <property type="entry name" value="FI18310P1-RELATED"/>
    <property type="match status" value="1"/>
</dbReference>
<dbReference type="EMBL" id="JBICBT010001015">
    <property type="protein sequence ID" value="KAL3087822.1"/>
    <property type="molecule type" value="Genomic_DNA"/>
</dbReference>